<dbReference type="InterPro" id="IPR039426">
    <property type="entry name" value="TonB-dep_rcpt-like"/>
</dbReference>
<evidence type="ECO:0000259" key="17">
    <source>
        <dbReference type="Pfam" id="PF00593"/>
    </source>
</evidence>
<dbReference type="SUPFAM" id="SSF56935">
    <property type="entry name" value="Porins"/>
    <property type="match status" value="1"/>
</dbReference>
<keyword evidence="3 14" id="KW-0813">Transport</keyword>
<dbReference type="Pfam" id="PF00593">
    <property type="entry name" value="TonB_dep_Rec_b-barrel"/>
    <property type="match status" value="1"/>
</dbReference>
<evidence type="ECO:0000256" key="4">
    <source>
        <dbReference type="ARBA" id="ARBA00022452"/>
    </source>
</evidence>
<keyword evidence="6 14" id="KW-0812">Transmembrane</keyword>
<keyword evidence="10 15" id="KW-0798">TonB box</keyword>
<comment type="subcellular location">
    <subcellularLocation>
        <location evidence="1 14">Cell outer membrane</location>
        <topology evidence="1 14">Multi-pass membrane protein</topology>
    </subcellularLocation>
</comment>
<dbReference type="Gene3D" id="2.170.130.10">
    <property type="entry name" value="TonB-dependent receptor, plug domain"/>
    <property type="match status" value="1"/>
</dbReference>
<dbReference type="PANTHER" id="PTHR32552">
    <property type="entry name" value="FERRICHROME IRON RECEPTOR-RELATED"/>
    <property type="match status" value="1"/>
</dbReference>
<dbReference type="PANTHER" id="PTHR32552:SF68">
    <property type="entry name" value="FERRICHROME OUTER MEMBRANE TRANSPORTER_PHAGE RECEPTOR"/>
    <property type="match status" value="1"/>
</dbReference>
<evidence type="ECO:0000259" key="18">
    <source>
        <dbReference type="Pfam" id="PF07715"/>
    </source>
</evidence>
<proteinExistence type="inferred from homology"/>
<dbReference type="FunFam" id="2.170.130.10:FF:000001">
    <property type="entry name" value="Catecholate siderophore TonB-dependent receptor"/>
    <property type="match status" value="1"/>
</dbReference>
<dbReference type="GO" id="GO:0015344">
    <property type="term" value="F:siderophore uptake transmembrane transporter activity"/>
    <property type="evidence" value="ECO:0007669"/>
    <property type="project" value="TreeGrafter"/>
</dbReference>
<keyword evidence="12 19" id="KW-0675">Receptor</keyword>
<dbReference type="PROSITE" id="PS52016">
    <property type="entry name" value="TONB_DEPENDENT_REC_3"/>
    <property type="match status" value="1"/>
</dbReference>
<comment type="similarity">
    <text evidence="2 14 15">Belongs to the TonB-dependent receptor family.</text>
</comment>
<keyword evidence="11 14" id="KW-0472">Membrane</keyword>
<evidence type="ECO:0000256" key="13">
    <source>
        <dbReference type="ARBA" id="ARBA00023237"/>
    </source>
</evidence>
<keyword evidence="4 14" id="KW-1134">Transmembrane beta strand</keyword>
<evidence type="ECO:0000256" key="10">
    <source>
        <dbReference type="ARBA" id="ARBA00023077"/>
    </source>
</evidence>
<evidence type="ECO:0000256" key="8">
    <source>
        <dbReference type="ARBA" id="ARBA00023004"/>
    </source>
</evidence>
<evidence type="ECO:0000256" key="16">
    <source>
        <dbReference type="SAM" id="SignalP"/>
    </source>
</evidence>
<sequence length="710" mass="76961">MPLLPHRAHPIHRAILIVGAGLYAPFAAQAQTATGASTLKEVEVRSDAAAETATGPVNGYRAKRSATATKTDTPLAQTPQSVTVVTRDQIVDQGATNVQDALNYAAGVRSDAYGFDSRTDSVRIRGADPSEFLDGLRKTNSYYTGNGRTDPYTLERIEVLRGPSAMLFGQGSTAGVVNLVSKRPQAERQGEVGVQIGNFGRKQIQADLTGPLTADGQWLYRLVAVGRNADTQTQQVPDDRTLVAPSLTWRPNGMTSVTFQGLYQKDKTGSSSQFFPWSGTLLPNPNGALSAGAFIGQPGDHYDTERRTLGYLAEHRFNDQWSVRQNVRFARNEVSYLSAYGDSFSLPGGWAADPVGQRLLGRFYYHEQRRTDTVNADQHIEGRLSTGAVQHQLLAGVDFARFKTRSATGSDASVDLGGSLPLVDAYRPVPTPGVVPALTAAPRNTMRQTGLYLQDQMKLGPWIVVAGLRHDQVNDRSVGSDPREDSANSNRLGVMYALPAGWSPYVSYSESFTPQAPTAAGLQLRPLRGEQWEAGVKYEPAGGAMAFNAAVYDLKEKNRNASPLPNVVSQLGKTRNRGVELEARGAVTAALDVIAHYNYIDLDRQLEGLPSHQASVWSKYRFALGGQGGFSVGAGLRLMGDFRDTSSGTGPRIPGVTLADAMLAYDTAQWRLALNINNLADKRFFSTCLSRGDCWFGSRRTVVASATYRF</sequence>
<name>A0A318SRU0_9BURK</name>
<dbReference type="NCBIfam" id="TIGR01783">
    <property type="entry name" value="TonB-siderophor"/>
    <property type="match status" value="1"/>
</dbReference>
<feature type="signal peptide" evidence="16">
    <location>
        <begin position="1"/>
        <end position="30"/>
    </location>
</feature>
<dbReference type="RefSeq" id="WP_110466054.1">
    <property type="nucleotide sequence ID" value="NZ_JAMOFZ010000016.1"/>
</dbReference>
<evidence type="ECO:0000256" key="14">
    <source>
        <dbReference type="PROSITE-ProRule" id="PRU01360"/>
    </source>
</evidence>
<keyword evidence="20" id="KW-1185">Reference proteome</keyword>
<dbReference type="InterPro" id="IPR036942">
    <property type="entry name" value="Beta-barrel_TonB_sf"/>
</dbReference>
<dbReference type="EMBL" id="QJTC01000016">
    <property type="protein sequence ID" value="PYE76049.1"/>
    <property type="molecule type" value="Genomic_DNA"/>
</dbReference>
<evidence type="ECO:0000256" key="15">
    <source>
        <dbReference type="RuleBase" id="RU003357"/>
    </source>
</evidence>
<keyword evidence="8" id="KW-0408">Iron</keyword>
<protein>
    <submittedName>
        <fullName evidence="19">Iron complex outermembrane receptor protein</fullName>
    </submittedName>
</protein>
<evidence type="ECO:0000256" key="11">
    <source>
        <dbReference type="ARBA" id="ARBA00023136"/>
    </source>
</evidence>
<dbReference type="Proteomes" id="UP000247540">
    <property type="component" value="Unassembled WGS sequence"/>
</dbReference>
<feature type="domain" description="TonB-dependent receptor plug" evidence="18">
    <location>
        <begin position="75"/>
        <end position="176"/>
    </location>
</feature>
<dbReference type="GO" id="GO:0038023">
    <property type="term" value="F:signaling receptor activity"/>
    <property type="evidence" value="ECO:0007669"/>
    <property type="project" value="InterPro"/>
</dbReference>
<dbReference type="InterPro" id="IPR037066">
    <property type="entry name" value="Plug_dom_sf"/>
</dbReference>
<evidence type="ECO:0000256" key="3">
    <source>
        <dbReference type="ARBA" id="ARBA00022448"/>
    </source>
</evidence>
<dbReference type="InterPro" id="IPR012910">
    <property type="entry name" value="Plug_dom"/>
</dbReference>
<dbReference type="AlphaFoldDB" id="A0A318SRU0"/>
<organism evidence="19 20">
    <name type="scientific">Xylophilus ampelinus</name>
    <dbReference type="NCBI Taxonomy" id="54067"/>
    <lineage>
        <taxon>Bacteria</taxon>
        <taxon>Pseudomonadati</taxon>
        <taxon>Pseudomonadota</taxon>
        <taxon>Betaproteobacteria</taxon>
        <taxon>Burkholderiales</taxon>
        <taxon>Xylophilus</taxon>
    </lineage>
</organism>
<dbReference type="GO" id="GO:0015891">
    <property type="term" value="P:siderophore transport"/>
    <property type="evidence" value="ECO:0007669"/>
    <property type="project" value="InterPro"/>
</dbReference>
<evidence type="ECO:0000256" key="12">
    <source>
        <dbReference type="ARBA" id="ARBA00023170"/>
    </source>
</evidence>
<evidence type="ECO:0000256" key="6">
    <source>
        <dbReference type="ARBA" id="ARBA00022692"/>
    </source>
</evidence>
<evidence type="ECO:0000256" key="2">
    <source>
        <dbReference type="ARBA" id="ARBA00009810"/>
    </source>
</evidence>
<evidence type="ECO:0000313" key="19">
    <source>
        <dbReference type="EMBL" id="PYE76049.1"/>
    </source>
</evidence>
<keyword evidence="5" id="KW-0410">Iron transport</keyword>
<dbReference type="Gene3D" id="2.40.170.20">
    <property type="entry name" value="TonB-dependent receptor, beta-barrel domain"/>
    <property type="match status" value="1"/>
</dbReference>
<evidence type="ECO:0000256" key="7">
    <source>
        <dbReference type="ARBA" id="ARBA00022729"/>
    </source>
</evidence>
<comment type="caution">
    <text evidence="19">The sequence shown here is derived from an EMBL/GenBank/DDBJ whole genome shotgun (WGS) entry which is preliminary data.</text>
</comment>
<dbReference type="InterPro" id="IPR000531">
    <property type="entry name" value="Beta-barrel_TonB"/>
</dbReference>
<evidence type="ECO:0000256" key="1">
    <source>
        <dbReference type="ARBA" id="ARBA00004571"/>
    </source>
</evidence>
<evidence type="ECO:0000313" key="20">
    <source>
        <dbReference type="Proteomes" id="UP000247540"/>
    </source>
</evidence>
<dbReference type="OrthoDB" id="127311at2"/>
<accession>A0A318SRU0</accession>
<keyword evidence="9" id="KW-0406">Ion transport</keyword>
<feature type="chain" id="PRO_5016427780" evidence="16">
    <location>
        <begin position="31"/>
        <end position="710"/>
    </location>
</feature>
<dbReference type="InterPro" id="IPR010105">
    <property type="entry name" value="TonB_sidphr_rcpt"/>
</dbReference>
<evidence type="ECO:0000256" key="9">
    <source>
        <dbReference type="ARBA" id="ARBA00023065"/>
    </source>
</evidence>
<keyword evidence="7 16" id="KW-0732">Signal</keyword>
<dbReference type="Pfam" id="PF07715">
    <property type="entry name" value="Plug"/>
    <property type="match status" value="1"/>
</dbReference>
<gene>
    <name evidence="19" type="ORF">DFQ15_1169</name>
</gene>
<dbReference type="CDD" id="cd01347">
    <property type="entry name" value="ligand_gated_channel"/>
    <property type="match status" value="1"/>
</dbReference>
<keyword evidence="13 14" id="KW-0998">Cell outer membrane</keyword>
<feature type="domain" description="TonB-dependent receptor-like beta-barrel" evidence="17">
    <location>
        <begin position="256"/>
        <end position="679"/>
    </location>
</feature>
<dbReference type="GO" id="GO:0009279">
    <property type="term" value="C:cell outer membrane"/>
    <property type="evidence" value="ECO:0007669"/>
    <property type="project" value="UniProtKB-SubCell"/>
</dbReference>
<reference evidence="19 20" key="1">
    <citation type="submission" date="2018-06" db="EMBL/GenBank/DDBJ databases">
        <title>Genomic Encyclopedia of Type Strains, Phase III (KMG-III): the genomes of soil and plant-associated and newly described type strains.</title>
        <authorList>
            <person name="Whitman W."/>
        </authorList>
    </citation>
    <scope>NUCLEOTIDE SEQUENCE [LARGE SCALE GENOMIC DNA]</scope>
    <source>
        <strain evidence="19 20">CECT 7646</strain>
    </source>
</reference>
<evidence type="ECO:0000256" key="5">
    <source>
        <dbReference type="ARBA" id="ARBA00022496"/>
    </source>
</evidence>